<evidence type="ECO:0000259" key="13">
    <source>
        <dbReference type="Pfam" id="PF02882"/>
    </source>
</evidence>
<comment type="similarity">
    <text evidence="11">Belongs to the tetrahydrofolate dehydrogenase/cyclohydrolase family.</text>
</comment>
<evidence type="ECO:0000256" key="3">
    <source>
        <dbReference type="ARBA" id="ARBA00022605"/>
    </source>
</evidence>
<dbReference type="SUPFAM" id="SSF53223">
    <property type="entry name" value="Aminoacid dehydrogenase-like, N-terminal domain"/>
    <property type="match status" value="1"/>
</dbReference>
<gene>
    <name evidence="11" type="primary">folD</name>
    <name evidence="14" type="ORF">AKG39_17240</name>
</gene>
<dbReference type="STRING" id="52689.AKG39_17240"/>
<dbReference type="UniPathway" id="UPA00193"/>
<evidence type="ECO:0000259" key="12">
    <source>
        <dbReference type="Pfam" id="PF00763"/>
    </source>
</evidence>
<dbReference type="GO" id="GO:0009086">
    <property type="term" value="P:methionine biosynthetic process"/>
    <property type="evidence" value="ECO:0007669"/>
    <property type="project" value="UniProtKB-KW"/>
</dbReference>
<comment type="catalytic activity">
    <reaction evidence="11">
        <text>(6R)-5,10-methylene-5,6,7,8-tetrahydrofolate + NADP(+) = (6R)-5,10-methenyltetrahydrofolate + NADPH</text>
        <dbReference type="Rhea" id="RHEA:22812"/>
        <dbReference type="ChEBI" id="CHEBI:15636"/>
        <dbReference type="ChEBI" id="CHEBI:57455"/>
        <dbReference type="ChEBI" id="CHEBI:57783"/>
        <dbReference type="ChEBI" id="CHEBI:58349"/>
        <dbReference type="EC" id="1.5.1.5"/>
    </reaction>
</comment>
<dbReference type="Gene3D" id="3.40.50.10860">
    <property type="entry name" value="Leucine Dehydrogenase, chain A, domain 1"/>
    <property type="match status" value="1"/>
</dbReference>
<dbReference type="InterPro" id="IPR020630">
    <property type="entry name" value="THF_DH/CycHdrlase_cat_dom"/>
</dbReference>
<dbReference type="EC" id="1.5.1.5" evidence="11"/>
<dbReference type="Gene3D" id="3.40.50.720">
    <property type="entry name" value="NAD(P)-binding Rossmann-like Domain"/>
    <property type="match status" value="1"/>
</dbReference>
<feature type="binding site" evidence="11">
    <location>
        <begin position="166"/>
        <end position="168"/>
    </location>
    <ligand>
        <name>NADP(+)</name>
        <dbReference type="ChEBI" id="CHEBI:58349"/>
    </ligand>
</feature>
<keyword evidence="3 11" id="KW-0028">Amino-acid biosynthesis</keyword>
<evidence type="ECO:0000256" key="9">
    <source>
        <dbReference type="ARBA" id="ARBA00023167"/>
    </source>
</evidence>
<dbReference type="Pfam" id="PF02882">
    <property type="entry name" value="THF_DHG_CYH_C"/>
    <property type="match status" value="1"/>
</dbReference>
<dbReference type="InterPro" id="IPR046346">
    <property type="entry name" value="Aminoacid_DH-like_N_sf"/>
</dbReference>
<dbReference type="EMBL" id="LGYO01000055">
    <property type="protein sequence ID" value="KNZ40520.1"/>
    <property type="molecule type" value="Genomic_DNA"/>
</dbReference>
<comment type="caution">
    <text evidence="11">Lacks conserved residue(s) required for the propagation of feature annotation.</text>
</comment>
<name>A0A0L6TY83_9FIRM</name>
<comment type="function">
    <text evidence="11">Catalyzes the oxidation of 5,10-methylenetetrahydrofolate to 5,10-methenyltetrahydrofolate and then the hydrolysis of 5,10-methenyltetrahydrofolate to 10-formyltetrahydrofolate.</text>
</comment>
<evidence type="ECO:0000313" key="14">
    <source>
        <dbReference type="EMBL" id="KNZ40520.1"/>
    </source>
</evidence>
<evidence type="ECO:0000256" key="10">
    <source>
        <dbReference type="ARBA" id="ARBA00023268"/>
    </source>
</evidence>
<reference evidence="15" key="1">
    <citation type="submission" date="2015-07" db="EMBL/GenBank/DDBJ databases">
        <title>Draft genome sequence of Acetobacterium bakii DSM 8293, a potential psychrophilic chemical producer through syngas fermentation.</title>
        <authorList>
            <person name="Song Y."/>
            <person name="Hwang S."/>
            <person name="Cho B.-K."/>
        </authorList>
    </citation>
    <scope>NUCLEOTIDE SEQUENCE [LARGE SCALE GENOMIC DNA]</scope>
    <source>
        <strain evidence="15">DSM 8239</strain>
    </source>
</reference>
<evidence type="ECO:0000256" key="11">
    <source>
        <dbReference type="HAMAP-Rule" id="MF_01576"/>
    </source>
</evidence>
<evidence type="ECO:0000256" key="6">
    <source>
        <dbReference type="ARBA" id="ARBA00022857"/>
    </source>
</evidence>
<dbReference type="AlphaFoldDB" id="A0A0L6TY83"/>
<dbReference type="RefSeq" id="WP_050741639.1">
    <property type="nucleotide sequence ID" value="NZ_LGYO01000055.1"/>
</dbReference>
<evidence type="ECO:0000256" key="8">
    <source>
        <dbReference type="ARBA" id="ARBA00023102"/>
    </source>
</evidence>
<dbReference type="SUPFAM" id="SSF51735">
    <property type="entry name" value="NAD(P)-binding Rossmann-fold domains"/>
    <property type="match status" value="1"/>
</dbReference>
<evidence type="ECO:0000313" key="15">
    <source>
        <dbReference type="Proteomes" id="UP000036873"/>
    </source>
</evidence>
<keyword evidence="7 11" id="KW-0560">Oxidoreductase</keyword>
<keyword evidence="4 11" id="KW-0658">Purine biosynthesis</keyword>
<keyword evidence="9 11" id="KW-0486">Methionine biosynthesis</keyword>
<feature type="domain" description="Tetrahydrofolate dehydrogenase/cyclohydrolase NAD(P)-binding" evidence="13">
    <location>
        <begin position="140"/>
        <end position="297"/>
    </location>
</feature>
<dbReference type="HAMAP" id="MF_01576">
    <property type="entry name" value="THF_DHG_CYH"/>
    <property type="match status" value="1"/>
</dbReference>
<dbReference type="Pfam" id="PF00763">
    <property type="entry name" value="THF_DHG_CYH"/>
    <property type="match status" value="1"/>
</dbReference>
<evidence type="ECO:0000256" key="4">
    <source>
        <dbReference type="ARBA" id="ARBA00022755"/>
    </source>
</evidence>
<dbReference type="GO" id="GO:0006164">
    <property type="term" value="P:purine nucleotide biosynthetic process"/>
    <property type="evidence" value="ECO:0007669"/>
    <property type="project" value="UniProtKB-KW"/>
</dbReference>
<dbReference type="GO" id="GO:0000105">
    <property type="term" value="P:L-histidine biosynthetic process"/>
    <property type="evidence" value="ECO:0007669"/>
    <property type="project" value="UniProtKB-KW"/>
</dbReference>
<evidence type="ECO:0000256" key="1">
    <source>
        <dbReference type="ARBA" id="ARBA00004777"/>
    </source>
</evidence>
<comment type="catalytic activity">
    <reaction evidence="11">
        <text>(6R)-5,10-methenyltetrahydrofolate + H2O = (6R)-10-formyltetrahydrofolate + H(+)</text>
        <dbReference type="Rhea" id="RHEA:23700"/>
        <dbReference type="ChEBI" id="CHEBI:15377"/>
        <dbReference type="ChEBI" id="CHEBI:15378"/>
        <dbReference type="ChEBI" id="CHEBI:57455"/>
        <dbReference type="ChEBI" id="CHEBI:195366"/>
        <dbReference type="EC" id="3.5.4.9"/>
    </reaction>
</comment>
<keyword evidence="8 11" id="KW-0368">Histidine biosynthesis</keyword>
<dbReference type="InterPro" id="IPR000672">
    <property type="entry name" value="THF_DH/CycHdrlase"/>
</dbReference>
<dbReference type="Proteomes" id="UP000036873">
    <property type="component" value="Unassembled WGS sequence"/>
</dbReference>
<dbReference type="PATRIC" id="fig|52689.4.peg.3010"/>
<dbReference type="GO" id="GO:0004477">
    <property type="term" value="F:methenyltetrahydrofolate cyclohydrolase activity"/>
    <property type="evidence" value="ECO:0007669"/>
    <property type="project" value="UniProtKB-UniRule"/>
</dbReference>
<dbReference type="GO" id="GO:0005829">
    <property type="term" value="C:cytosol"/>
    <property type="evidence" value="ECO:0007669"/>
    <property type="project" value="TreeGrafter"/>
</dbReference>
<evidence type="ECO:0000256" key="5">
    <source>
        <dbReference type="ARBA" id="ARBA00022801"/>
    </source>
</evidence>
<comment type="caution">
    <text evidence="14">The sequence shown here is derived from an EMBL/GenBank/DDBJ whole genome shotgun (WGS) entry which is preliminary data.</text>
</comment>
<dbReference type="GO" id="GO:0004488">
    <property type="term" value="F:methylenetetrahydrofolate dehydrogenase (NADP+) activity"/>
    <property type="evidence" value="ECO:0007669"/>
    <property type="project" value="UniProtKB-UniRule"/>
</dbReference>
<comment type="pathway">
    <text evidence="1 11">One-carbon metabolism; tetrahydrofolate interconversion.</text>
</comment>
<keyword evidence="6 11" id="KW-0521">NADP</keyword>
<proteinExistence type="inferred from homology"/>
<dbReference type="EC" id="3.5.4.9" evidence="11"/>
<keyword evidence="15" id="KW-1185">Reference proteome</keyword>
<dbReference type="OrthoDB" id="9803580at2"/>
<protein>
    <recommendedName>
        <fullName evidence="11">Bifunctional protein FolD</fullName>
    </recommendedName>
    <domain>
        <recommendedName>
            <fullName evidence="11">Methylenetetrahydrofolate dehydrogenase</fullName>
            <ecNumber evidence="11">1.5.1.5</ecNumber>
        </recommendedName>
    </domain>
    <domain>
        <recommendedName>
            <fullName evidence="11">Methenyltetrahydrofolate cyclohydrolase</fullName>
            <ecNumber evidence="11">3.5.4.9</ecNumber>
        </recommendedName>
    </domain>
</protein>
<dbReference type="GO" id="GO:0035999">
    <property type="term" value="P:tetrahydrofolate interconversion"/>
    <property type="evidence" value="ECO:0007669"/>
    <property type="project" value="UniProtKB-UniRule"/>
</dbReference>
<feature type="domain" description="Tetrahydrofolate dehydrogenase/cyclohydrolase catalytic" evidence="12">
    <location>
        <begin position="6"/>
        <end position="120"/>
    </location>
</feature>
<organism evidence="14 15">
    <name type="scientific">Acetobacterium bakii</name>
    <dbReference type="NCBI Taxonomy" id="52689"/>
    <lineage>
        <taxon>Bacteria</taxon>
        <taxon>Bacillati</taxon>
        <taxon>Bacillota</taxon>
        <taxon>Clostridia</taxon>
        <taxon>Eubacteriales</taxon>
        <taxon>Eubacteriaceae</taxon>
        <taxon>Acetobacterium</taxon>
    </lineage>
</organism>
<accession>A0A0L6TY83</accession>
<comment type="subunit">
    <text evidence="11">Homodimer.</text>
</comment>
<dbReference type="InterPro" id="IPR036291">
    <property type="entry name" value="NAD(P)-bd_dom_sf"/>
</dbReference>
<keyword evidence="5 11" id="KW-0378">Hydrolase</keyword>
<sequence length="301" mass="32469">MAAKLLSGKEVSESVLAQVLSDANELKAKGITVKMAIMRVGEDPGSISYEKSIITRMGKSNIEVESVQFPIDVTEADFIAKLEAINNDKDIHSVLIFQPLPDQIDAEKIKYLLSPEKDPDALNPTNLGKLMIADERGFFPCTAEGVMEMFKFYNIDVKGKDVVIINNSNVLGKPLAIMLTNEFATVTICHVFTKDTAAYTKKADIVVTACGIYGLVKPDMLNENSILIDVAMSQMKDANKEFVLNEKGKPTRAGDAHVDCLDKVAMITSATPGCGGGTGPITTALLAAHVIKACKMQNGLL</sequence>
<dbReference type="InterPro" id="IPR020631">
    <property type="entry name" value="THF_DH/CycHdrlase_NAD-bd_dom"/>
</dbReference>
<dbReference type="PANTHER" id="PTHR48099">
    <property type="entry name" value="C-1-TETRAHYDROFOLATE SYNTHASE, CYTOPLASMIC-RELATED"/>
    <property type="match status" value="1"/>
</dbReference>
<dbReference type="PANTHER" id="PTHR48099:SF5">
    <property type="entry name" value="C-1-TETRAHYDROFOLATE SYNTHASE, CYTOPLASMIC"/>
    <property type="match status" value="1"/>
</dbReference>
<keyword evidence="10 11" id="KW-0511">Multifunctional enzyme</keyword>
<evidence type="ECO:0000256" key="7">
    <source>
        <dbReference type="ARBA" id="ARBA00023002"/>
    </source>
</evidence>
<evidence type="ECO:0000256" key="2">
    <source>
        <dbReference type="ARBA" id="ARBA00022563"/>
    </source>
</evidence>
<dbReference type="PRINTS" id="PR00085">
    <property type="entry name" value="THFDHDRGNASE"/>
</dbReference>
<keyword evidence="2 11" id="KW-0554">One-carbon metabolism</keyword>